<sequence length="279" mass="31070">MRRLLELGWVTLEEAQARLHSIDWAALKEFDVRHGTGCGGKGKGKGVETKEYPWRPCKWSTVPTMEERGKLLIDRGSYFYGYDRVRRQLDYAAAREERERAQAEEVEERLGLRVRERELAGGTGEMDLDPETGAGPSTKPPSSSVVSQPPLSPSRKRTFESSDASPSEPSSTDPADGDAKRQRRSASPTTTTTSTYPLPPTKQYPAPLSSYNPELYPEAASVIESQERPPPPRADTPPVRSDTPPLGEDAELEHVGQPLVRRVRGLKRTLSRTQTFKQL</sequence>
<comment type="caution">
    <text evidence="3">The sequence shown here is derived from an EMBL/GenBank/DDBJ whole genome shotgun (WGS) entry which is preliminary data.</text>
</comment>
<evidence type="ECO:0000256" key="2">
    <source>
        <dbReference type="SAM" id="MobiDB-lite"/>
    </source>
</evidence>
<gene>
    <name evidence="3" type="ORF">BDZ94DRAFT_1248288</name>
</gene>
<accession>A0A9P6CMP3</accession>
<organism evidence="3 4">
    <name type="scientific">Collybia nuda</name>
    <dbReference type="NCBI Taxonomy" id="64659"/>
    <lineage>
        <taxon>Eukaryota</taxon>
        <taxon>Fungi</taxon>
        <taxon>Dikarya</taxon>
        <taxon>Basidiomycota</taxon>
        <taxon>Agaricomycotina</taxon>
        <taxon>Agaricomycetes</taxon>
        <taxon>Agaricomycetidae</taxon>
        <taxon>Agaricales</taxon>
        <taxon>Tricholomatineae</taxon>
        <taxon>Clitocybaceae</taxon>
        <taxon>Collybia</taxon>
    </lineage>
</organism>
<reference evidence="3" key="1">
    <citation type="submission" date="2020-11" db="EMBL/GenBank/DDBJ databases">
        <authorList>
            <consortium name="DOE Joint Genome Institute"/>
            <person name="Ahrendt S."/>
            <person name="Riley R."/>
            <person name="Andreopoulos W."/>
            <person name="Labutti K."/>
            <person name="Pangilinan J."/>
            <person name="Ruiz-Duenas F.J."/>
            <person name="Barrasa J.M."/>
            <person name="Sanchez-Garcia M."/>
            <person name="Camarero S."/>
            <person name="Miyauchi S."/>
            <person name="Serrano A."/>
            <person name="Linde D."/>
            <person name="Babiker R."/>
            <person name="Drula E."/>
            <person name="Ayuso-Fernandez I."/>
            <person name="Pacheco R."/>
            <person name="Padilla G."/>
            <person name="Ferreira P."/>
            <person name="Barriuso J."/>
            <person name="Kellner H."/>
            <person name="Castanera R."/>
            <person name="Alfaro M."/>
            <person name="Ramirez L."/>
            <person name="Pisabarro A.G."/>
            <person name="Kuo A."/>
            <person name="Tritt A."/>
            <person name="Lipzen A."/>
            <person name="He G."/>
            <person name="Yan M."/>
            <person name="Ng V."/>
            <person name="Cullen D."/>
            <person name="Martin F."/>
            <person name="Rosso M.-N."/>
            <person name="Henrissat B."/>
            <person name="Hibbett D."/>
            <person name="Martinez A.T."/>
            <person name="Grigoriev I.V."/>
        </authorList>
    </citation>
    <scope>NUCLEOTIDE SEQUENCE</scope>
    <source>
        <strain evidence="3">CBS 247.69</strain>
    </source>
</reference>
<feature type="compositionally biased region" description="Low complexity" evidence="2">
    <location>
        <begin position="161"/>
        <end position="174"/>
    </location>
</feature>
<dbReference type="EMBL" id="MU150236">
    <property type="protein sequence ID" value="KAF9467515.1"/>
    <property type="molecule type" value="Genomic_DNA"/>
</dbReference>
<keyword evidence="1" id="KW-0175">Coiled coil</keyword>
<feature type="compositionally biased region" description="Low complexity" evidence="2">
    <location>
        <begin position="136"/>
        <end position="149"/>
    </location>
</feature>
<dbReference type="AlphaFoldDB" id="A0A9P6CMP3"/>
<protein>
    <submittedName>
        <fullName evidence="3">Uncharacterized protein</fullName>
    </submittedName>
</protein>
<dbReference type="OrthoDB" id="2997660at2759"/>
<evidence type="ECO:0000313" key="3">
    <source>
        <dbReference type="EMBL" id="KAF9467515.1"/>
    </source>
</evidence>
<evidence type="ECO:0000256" key="1">
    <source>
        <dbReference type="SAM" id="Coils"/>
    </source>
</evidence>
<dbReference type="Proteomes" id="UP000807353">
    <property type="component" value="Unassembled WGS sequence"/>
</dbReference>
<feature type="coiled-coil region" evidence="1">
    <location>
        <begin position="86"/>
        <end position="113"/>
    </location>
</feature>
<proteinExistence type="predicted"/>
<name>A0A9P6CMP3_9AGAR</name>
<feature type="region of interest" description="Disordered" evidence="2">
    <location>
        <begin position="114"/>
        <end position="257"/>
    </location>
</feature>
<keyword evidence="4" id="KW-1185">Reference proteome</keyword>
<evidence type="ECO:0000313" key="4">
    <source>
        <dbReference type="Proteomes" id="UP000807353"/>
    </source>
</evidence>